<reference evidence="1 2" key="1">
    <citation type="submission" date="2019-06" db="EMBL/GenBank/DDBJ databases">
        <title>WGS assembly of Gossypium darwinii.</title>
        <authorList>
            <person name="Chen Z.J."/>
            <person name="Sreedasyam A."/>
            <person name="Ando A."/>
            <person name="Song Q."/>
            <person name="De L."/>
            <person name="Hulse-Kemp A."/>
            <person name="Ding M."/>
            <person name="Ye W."/>
            <person name="Kirkbride R."/>
            <person name="Jenkins J."/>
            <person name="Plott C."/>
            <person name="Lovell J."/>
            <person name="Lin Y.-M."/>
            <person name="Vaughn R."/>
            <person name="Liu B."/>
            <person name="Li W."/>
            <person name="Simpson S."/>
            <person name="Scheffler B."/>
            <person name="Saski C."/>
            <person name="Grover C."/>
            <person name="Hu G."/>
            <person name="Conover J."/>
            <person name="Carlson J."/>
            <person name="Shu S."/>
            <person name="Boston L."/>
            <person name="Williams M."/>
            <person name="Peterson D."/>
            <person name="Mcgee K."/>
            <person name="Jones D."/>
            <person name="Wendel J."/>
            <person name="Stelly D."/>
            <person name="Grimwood J."/>
            <person name="Schmutz J."/>
        </authorList>
    </citation>
    <scope>NUCLEOTIDE SEQUENCE [LARGE SCALE GENOMIC DNA]</scope>
    <source>
        <strain evidence="1">1808015.09</strain>
    </source>
</reference>
<dbReference type="Proteomes" id="UP000323506">
    <property type="component" value="Chromosome A06"/>
</dbReference>
<evidence type="ECO:0000313" key="2">
    <source>
        <dbReference type="Proteomes" id="UP000323506"/>
    </source>
</evidence>
<organism evidence="1 2">
    <name type="scientific">Gossypium darwinii</name>
    <name type="common">Darwin's cotton</name>
    <name type="synonym">Gossypium barbadense var. darwinii</name>
    <dbReference type="NCBI Taxonomy" id="34276"/>
    <lineage>
        <taxon>Eukaryota</taxon>
        <taxon>Viridiplantae</taxon>
        <taxon>Streptophyta</taxon>
        <taxon>Embryophyta</taxon>
        <taxon>Tracheophyta</taxon>
        <taxon>Spermatophyta</taxon>
        <taxon>Magnoliopsida</taxon>
        <taxon>eudicotyledons</taxon>
        <taxon>Gunneridae</taxon>
        <taxon>Pentapetalae</taxon>
        <taxon>rosids</taxon>
        <taxon>malvids</taxon>
        <taxon>Malvales</taxon>
        <taxon>Malvaceae</taxon>
        <taxon>Malvoideae</taxon>
        <taxon>Gossypium</taxon>
    </lineage>
</organism>
<gene>
    <name evidence="1" type="ORF">ES288_A06G056200v1</name>
</gene>
<proteinExistence type="predicted"/>
<evidence type="ECO:0000313" key="1">
    <source>
        <dbReference type="EMBL" id="TYH12297.1"/>
    </source>
</evidence>
<accession>A0A5D2G294</accession>
<protein>
    <submittedName>
        <fullName evidence="1">Uncharacterized protein</fullName>
    </submittedName>
</protein>
<sequence length="87" mass="9991">MLLMTAVSFRSYLGKYIEPRNCKGTEQCFLYRMNCFGWNCLIINVVEFFLSESNLDVNVTLNVITLCINKNHCLHLANDFCTSPFGP</sequence>
<name>A0A5D2G294_GOSDA</name>
<dbReference type="EMBL" id="CM017693">
    <property type="protein sequence ID" value="TYH12297.1"/>
    <property type="molecule type" value="Genomic_DNA"/>
</dbReference>
<keyword evidence="2" id="KW-1185">Reference proteome</keyword>
<dbReference type="AlphaFoldDB" id="A0A5D2G294"/>